<evidence type="ECO:0000256" key="3">
    <source>
        <dbReference type="ARBA" id="ARBA00023082"/>
    </source>
</evidence>
<dbReference type="InterPro" id="IPR046531">
    <property type="entry name" value="DUF6596"/>
</dbReference>
<dbReference type="Pfam" id="PF08281">
    <property type="entry name" value="Sigma70_r4_2"/>
    <property type="match status" value="1"/>
</dbReference>
<dbReference type="InterPro" id="IPR036388">
    <property type="entry name" value="WH-like_DNA-bd_sf"/>
</dbReference>
<keyword evidence="4 5" id="KW-0804">Transcription</keyword>
<sequence>MTASDPHAETQASHRAIEAVWRIEAARLIAGLARYVRDVGLAEELAQDALVAALEQWPHDGVPRNPGAWLMTVAKRRAVDLIRRNERLERNLVELGHRLGTEEELPEVDEIEDDLLRLVFTACHPALSMEARVALTLRVLGGLTTDEIARAFLVPEPTVAQRIVRAKRTLADKGIPFEVPQAPELPARLAAVLEVIYLVFNEGYSATAGDDWMRPGLCEDALRLGRVLAGLMPGEPEVHGLVALMELHASRSAARVGPSGEPILLLEQNRARWDRLLIRRGLAALDQAETLSTTPGPYTLQAAIAACHARAVTPEDTDWPRIAALYESLARLSGSPVVELNRAVALSMAYGPAAGLQLLDQILDEPSLQHYHLLPSVRGDLLLKLGRREEARADFERAAAMTRNLRERRLLEERAASC</sequence>
<comment type="caution">
    <text evidence="9">The sequence shown here is derived from an EMBL/GenBank/DDBJ whole genome shotgun (WGS) entry which is preliminary data.</text>
</comment>
<name>A0A5C4UVN6_9ACTN</name>
<dbReference type="Gene3D" id="1.10.10.10">
    <property type="entry name" value="Winged helix-like DNA-binding domain superfamily/Winged helix DNA-binding domain"/>
    <property type="match status" value="1"/>
</dbReference>
<accession>A0A5C4UVN6</accession>
<feature type="domain" description="RNA polymerase sigma factor 70 region 4 type 2" evidence="7">
    <location>
        <begin position="120"/>
        <end position="170"/>
    </location>
</feature>
<feature type="domain" description="DUF6596" evidence="8">
    <location>
        <begin position="188"/>
        <end position="288"/>
    </location>
</feature>
<evidence type="ECO:0000259" key="8">
    <source>
        <dbReference type="Pfam" id="PF20239"/>
    </source>
</evidence>
<keyword evidence="10" id="KW-1185">Reference proteome</keyword>
<proteinExistence type="inferred from homology"/>
<protein>
    <recommendedName>
        <fullName evidence="5">RNA polymerase sigma factor</fullName>
    </recommendedName>
</protein>
<gene>
    <name evidence="9" type="ORF">FH608_049895</name>
</gene>
<keyword evidence="5" id="KW-0238">DNA-binding</keyword>
<evidence type="ECO:0000259" key="7">
    <source>
        <dbReference type="Pfam" id="PF08281"/>
    </source>
</evidence>
<dbReference type="GO" id="GO:0006950">
    <property type="term" value="P:response to stress"/>
    <property type="evidence" value="ECO:0007669"/>
    <property type="project" value="UniProtKB-ARBA"/>
</dbReference>
<dbReference type="InterPro" id="IPR013325">
    <property type="entry name" value="RNA_pol_sigma_r2"/>
</dbReference>
<dbReference type="InterPro" id="IPR014284">
    <property type="entry name" value="RNA_pol_sigma-70_dom"/>
</dbReference>
<dbReference type="PROSITE" id="PS01063">
    <property type="entry name" value="SIGMA70_ECF"/>
    <property type="match status" value="1"/>
</dbReference>
<dbReference type="NCBIfam" id="TIGR02937">
    <property type="entry name" value="sigma70-ECF"/>
    <property type="match status" value="1"/>
</dbReference>
<dbReference type="SUPFAM" id="SSF88946">
    <property type="entry name" value="Sigma2 domain of RNA polymerase sigma factors"/>
    <property type="match status" value="1"/>
</dbReference>
<dbReference type="PANTHER" id="PTHR47756:SF1">
    <property type="entry name" value="BLL0085 PROTEIN"/>
    <property type="match status" value="1"/>
</dbReference>
<dbReference type="OrthoDB" id="9780299at2"/>
<evidence type="ECO:0000256" key="1">
    <source>
        <dbReference type="ARBA" id="ARBA00010641"/>
    </source>
</evidence>
<dbReference type="Gene3D" id="1.10.1740.10">
    <property type="match status" value="1"/>
</dbReference>
<evidence type="ECO:0000313" key="10">
    <source>
        <dbReference type="Proteomes" id="UP000312512"/>
    </source>
</evidence>
<evidence type="ECO:0000313" key="9">
    <source>
        <dbReference type="EMBL" id="KAB8182706.1"/>
    </source>
</evidence>
<dbReference type="PANTHER" id="PTHR47756">
    <property type="entry name" value="BLL6612 PROTEIN-RELATED"/>
    <property type="match status" value="1"/>
</dbReference>
<dbReference type="GO" id="GO:0016987">
    <property type="term" value="F:sigma factor activity"/>
    <property type="evidence" value="ECO:0007669"/>
    <property type="project" value="UniProtKB-KW"/>
</dbReference>
<dbReference type="InterPro" id="IPR013324">
    <property type="entry name" value="RNA_pol_sigma_r3/r4-like"/>
</dbReference>
<evidence type="ECO:0000256" key="2">
    <source>
        <dbReference type="ARBA" id="ARBA00023015"/>
    </source>
</evidence>
<dbReference type="EMBL" id="VDLX02000039">
    <property type="protein sequence ID" value="KAB8182706.1"/>
    <property type="molecule type" value="Genomic_DNA"/>
</dbReference>
<reference evidence="9 10" key="1">
    <citation type="submission" date="2019-10" db="EMBL/GenBank/DDBJ databases">
        <title>Nonomuraea sp. nov., isolated from Phyllanthus amarus.</title>
        <authorList>
            <person name="Klykleung N."/>
            <person name="Tanasupawat S."/>
        </authorList>
    </citation>
    <scope>NUCLEOTIDE SEQUENCE [LARGE SCALE GENOMIC DNA]</scope>
    <source>
        <strain evidence="9 10">PA1-10</strain>
    </source>
</reference>
<dbReference type="Pfam" id="PF20239">
    <property type="entry name" value="DUF6596"/>
    <property type="match status" value="1"/>
</dbReference>
<dbReference type="SUPFAM" id="SSF88659">
    <property type="entry name" value="Sigma3 and sigma4 domains of RNA polymerase sigma factors"/>
    <property type="match status" value="1"/>
</dbReference>
<dbReference type="AlphaFoldDB" id="A0A5C4UVN6"/>
<comment type="similarity">
    <text evidence="1 5">Belongs to the sigma-70 factor family. ECF subfamily.</text>
</comment>
<dbReference type="Pfam" id="PF04542">
    <property type="entry name" value="Sigma70_r2"/>
    <property type="match status" value="1"/>
</dbReference>
<dbReference type="InterPro" id="IPR013249">
    <property type="entry name" value="RNA_pol_sigma70_r4_t2"/>
</dbReference>
<evidence type="ECO:0000256" key="4">
    <source>
        <dbReference type="ARBA" id="ARBA00023163"/>
    </source>
</evidence>
<dbReference type="InterPro" id="IPR000838">
    <property type="entry name" value="RNA_pol_sigma70_ECF_CS"/>
</dbReference>
<evidence type="ECO:0000259" key="6">
    <source>
        <dbReference type="Pfam" id="PF04542"/>
    </source>
</evidence>
<organism evidence="9 10">
    <name type="scientific">Nonomuraea phyllanthi</name>
    <dbReference type="NCBI Taxonomy" id="2219224"/>
    <lineage>
        <taxon>Bacteria</taxon>
        <taxon>Bacillati</taxon>
        <taxon>Actinomycetota</taxon>
        <taxon>Actinomycetes</taxon>
        <taxon>Streptosporangiales</taxon>
        <taxon>Streptosporangiaceae</taxon>
        <taxon>Nonomuraea</taxon>
    </lineage>
</organism>
<dbReference type="RefSeq" id="WP_139638248.1">
    <property type="nucleotide sequence ID" value="NZ_VDLX02000039.1"/>
</dbReference>
<dbReference type="InterPro" id="IPR007627">
    <property type="entry name" value="RNA_pol_sigma70_r2"/>
</dbReference>
<dbReference type="Proteomes" id="UP000312512">
    <property type="component" value="Unassembled WGS sequence"/>
</dbReference>
<evidence type="ECO:0000256" key="5">
    <source>
        <dbReference type="RuleBase" id="RU000716"/>
    </source>
</evidence>
<feature type="domain" description="RNA polymerase sigma-70 region 2" evidence="6">
    <location>
        <begin position="27"/>
        <end position="87"/>
    </location>
</feature>
<keyword evidence="3 5" id="KW-0731">Sigma factor</keyword>
<dbReference type="GO" id="GO:0006352">
    <property type="term" value="P:DNA-templated transcription initiation"/>
    <property type="evidence" value="ECO:0007669"/>
    <property type="project" value="InterPro"/>
</dbReference>
<keyword evidence="2 5" id="KW-0805">Transcription regulation</keyword>
<dbReference type="GO" id="GO:0003677">
    <property type="term" value="F:DNA binding"/>
    <property type="evidence" value="ECO:0007669"/>
    <property type="project" value="UniProtKB-KW"/>
</dbReference>